<dbReference type="InterPro" id="IPR008979">
    <property type="entry name" value="Galactose-bd-like_sf"/>
</dbReference>
<dbReference type="EC" id="3.2.1.31" evidence="2"/>
<feature type="domain" description="Glycoside hydrolase family 2 immunoglobulin-like beta-sandwich" evidence="7">
    <location>
        <begin position="187"/>
        <end position="275"/>
    </location>
</feature>
<dbReference type="InterPro" id="IPR006102">
    <property type="entry name" value="Ig-like_GH2"/>
</dbReference>
<evidence type="ECO:0000256" key="5">
    <source>
        <dbReference type="ARBA" id="ARBA00023295"/>
    </source>
</evidence>
<dbReference type="InterPro" id="IPR023230">
    <property type="entry name" value="Glyco_hydro_2_CS"/>
</dbReference>
<dbReference type="SUPFAM" id="SSF49785">
    <property type="entry name" value="Galactose-binding domain-like"/>
    <property type="match status" value="1"/>
</dbReference>
<dbReference type="RefSeq" id="WP_136064808.1">
    <property type="nucleotide sequence ID" value="NZ_CAAHFH010000003.1"/>
</dbReference>
<dbReference type="Gene3D" id="2.60.40.10">
    <property type="entry name" value="Immunoglobulins"/>
    <property type="match status" value="1"/>
</dbReference>
<dbReference type="PANTHER" id="PTHR10066">
    <property type="entry name" value="BETA-GLUCURONIDASE"/>
    <property type="match status" value="1"/>
</dbReference>
<dbReference type="Proteomes" id="UP000346198">
    <property type="component" value="Unassembled WGS sequence"/>
</dbReference>
<dbReference type="InterPro" id="IPR006104">
    <property type="entry name" value="Glyco_hydro_2_N"/>
</dbReference>
<evidence type="ECO:0000313" key="10">
    <source>
        <dbReference type="EMBL" id="VGO22899.1"/>
    </source>
</evidence>
<dbReference type="FunFam" id="3.20.20.80:FF:000080">
    <property type="entry name" value="Beta-glucuronidase UidA"/>
    <property type="match status" value="1"/>
</dbReference>
<dbReference type="Gene3D" id="3.20.20.80">
    <property type="entry name" value="Glycosidases"/>
    <property type="match status" value="1"/>
</dbReference>
<dbReference type="InterPro" id="IPR023232">
    <property type="entry name" value="Glyco_hydro_2_AS"/>
</dbReference>
<evidence type="ECO:0000256" key="1">
    <source>
        <dbReference type="ARBA" id="ARBA00007401"/>
    </source>
</evidence>
<evidence type="ECO:0000259" key="8">
    <source>
        <dbReference type="Pfam" id="PF02836"/>
    </source>
</evidence>
<keyword evidence="4 6" id="KW-0378">Hydrolase</keyword>
<dbReference type="InterPro" id="IPR036156">
    <property type="entry name" value="Beta-gal/glucu_dom_sf"/>
</dbReference>
<evidence type="ECO:0000256" key="4">
    <source>
        <dbReference type="ARBA" id="ARBA00022801"/>
    </source>
</evidence>
<accession>A0A6C2URY7</accession>
<evidence type="ECO:0000256" key="6">
    <source>
        <dbReference type="RuleBase" id="RU361154"/>
    </source>
</evidence>
<comment type="similarity">
    <text evidence="1 6">Belongs to the glycosyl hydrolase 2 family.</text>
</comment>
<dbReference type="GO" id="GO:0030246">
    <property type="term" value="F:carbohydrate binding"/>
    <property type="evidence" value="ECO:0007669"/>
    <property type="project" value="TreeGrafter"/>
</dbReference>
<dbReference type="InterPro" id="IPR006103">
    <property type="entry name" value="Glyco_hydro_2_cat"/>
</dbReference>
<dbReference type="Pfam" id="PF00703">
    <property type="entry name" value="Glyco_hydro_2"/>
    <property type="match status" value="1"/>
</dbReference>
<evidence type="ECO:0000256" key="2">
    <source>
        <dbReference type="ARBA" id="ARBA00012761"/>
    </source>
</evidence>
<dbReference type="SUPFAM" id="SSF49303">
    <property type="entry name" value="beta-Galactosidase/glucuronidase domain"/>
    <property type="match status" value="1"/>
</dbReference>
<keyword evidence="11" id="KW-1185">Reference proteome</keyword>
<dbReference type="EMBL" id="CAAHFH010000003">
    <property type="protein sequence ID" value="VGO22899.1"/>
    <property type="molecule type" value="Genomic_DNA"/>
</dbReference>
<dbReference type="InterPro" id="IPR017853">
    <property type="entry name" value="GH"/>
</dbReference>
<feature type="domain" description="Glycosyl hydrolases family 2 sugar binding" evidence="9">
    <location>
        <begin position="15"/>
        <end position="178"/>
    </location>
</feature>
<evidence type="ECO:0000313" key="11">
    <source>
        <dbReference type="Proteomes" id="UP000346198"/>
    </source>
</evidence>
<dbReference type="NCBIfam" id="NF007538">
    <property type="entry name" value="PRK10150.1"/>
    <property type="match status" value="1"/>
</dbReference>
<dbReference type="Pfam" id="PF02836">
    <property type="entry name" value="Glyco_hydro_2_C"/>
    <property type="match status" value="1"/>
</dbReference>
<dbReference type="PRINTS" id="PR00132">
    <property type="entry name" value="GLHYDRLASE2"/>
</dbReference>
<dbReference type="Pfam" id="PF02837">
    <property type="entry name" value="Glyco_hydro_2_N"/>
    <property type="match status" value="1"/>
</dbReference>
<dbReference type="PROSITE" id="PS00608">
    <property type="entry name" value="GLYCOSYL_HYDROL_F2_2"/>
    <property type="match status" value="1"/>
</dbReference>
<dbReference type="SUPFAM" id="SSF51445">
    <property type="entry name" value="(Trans)glycosidases"/>
    <property type="match status" value="1"/>
</dbReference>
<evidence type="ECO:0000259" key="9">
    <source>
        <dbReference type="Pfam" id="PF02837"/>
    </source>
</evidence>
<reference evidence="10 11" key="1">
    <citation type="submission" date="2019-04" db="EMBL/GenBank/DDBJ databases">
        <authorList>
            <person name="Van Vliet M D."/>
        </authorList>
    </citation>
    <scope>NUCLEOTIDE SEQUENCE [LARGE SCALE GENOMIC DNA]</scope>
    <source>
        <strain evidence="10 11">F21</strain>
    </source>
</reference>
<dbReference type="InterPro" id="IPR006101">
    <property type="entry name" value="Glyco_hydro_2"/>
</dbReference>
<dbReference type="PROSITE" id="PS00719">
    <property type="entry name" value="GLYCOSYL_HYDROL_F2_1"/>
    <property type="match status" value="1"/>
</dbReference>
<evidence type="ECO:0000256" key="3">
    <source>
        <dbReference type="ARBA" id="ARBA00016205"/>
    </source>
</evidence>
<dbReference type="InterPro" id="IPR013783">
    <property type="entry name" value="Ig-like_fold"/>
</dbReference>
<gene>
    <name evidence="10" type="primary">uidA_4</name>
    <name evidence="10" type="ORF">SCARR_04996</name>
</gene>
<dbReference type="PANTHER" id="PTHR10066:SF67">
    <property type="entry name" value="BETA-GLUCURONIDASE"/>
    <property type="match status" value="1"/>
</dbReference>
<dbReference type="GO" id="GO:0004566">
    <property type="term" value="F:beta-glucuronidase activity"/>
    <property type="evidence" value="ECO:0007669"/>
    <property type="project" value="UniProtKB-EC"/>
</dbReference>
<dbReference type="GO" id="GO:0005975">
    <property type="term" value="P:carbohydrate metabolic process"/>
    <property type="evidence" value="ECO:0007669"/>
    <property type="project" value="InterPro"/>
</dbReference>
<evidence type="ECO:0000259" key="7">
    <source>
        <dbReference type="Pfam" id="PF00703"/>
    </source>
</evidence>
<protein>
    <recommendedName>
        <fullName evidence="3">Beta-glucuronidase</fullName>
        <ecNumber evidence="2">3.2.1.31</ecNumber>
    </recommendedName>
</protein>
<dbReference type="GO" id="GO:0019391">
    <property type="term" value="P:glucuronoside catabolic process"/>
    <property type="evidence" value="ECO:0007669"/>
    <property type="project" value="TreeGrafter"/>
</dbReference>
<dbReference type="AlphaFoldDB" id="A0A6C2URY7"/>
<name>A0A6C2URY7_9BACT</name>
<dbReference type="Gene3D" id="2.60.120.260">
    <property type="entry name" value="Galactose-binding domain-like"/>
    <property type="match status" value="1"/>
</dbReference>
<sequence length="577" mass="65876">MIYPQRTRTRDLFELNGIWDFARELDQGDYSNGFVPEKQVAVPSSYNDLFTEEEFRMHHAGVWYARKVTMPKMLKDERVVLRFNSVSYRGEAFLNGQRLGSHETGYTPFEFDVTDIIDFENENLITVRVENILSAETVPMGNLQNSPEPGQFAGQYPDTPFDFFPYAGIQRPVMIYTTSKTAWLDKVVVTTDVAGTTGTVNLTGEVAGSAAKAIFQCLETTVETPIADGGFSVSFDIENAKLWDVYQPNLYYVKIQILDATGNMLDEYTQRFGVRTVEVKGDRILLNGKPVYFQGFGRHEDFHISGKGLNHAVNVRDHELLKWINANSYRTTHYPYSEELIQLCDEQGILLISEAPAVSINFEFVTQKTLDAHLKVLAELIERDRNYPSVVMWSVANEATTNRPESIPYFKALSELVRSMDATRPVTMITCKAEEDMVMEFFDVVGVNLYPGWYHLPGQIASAKDDLRETLEKMYAKFKKPILITEFGADTIPGLHSLPAEQWSEEYQTELILGLIEVMRDLDYVVGEHIWNFADFRTAQNFVRVGGNKKGAFTRDRQPKMVCHFLKKLWAEPRYNA</sequence>
<feature type="domain" description="Glycoside hydrolase family 2 catalytic" evidence="8">
    <location>
        <begin position="277"/>
        <end position="571"/>
    </location>
</feature>
<organism evidence="10 11">
    <name type="scientific">Pontiella sulfatireligans</name>
    <dbReference type="NCBI Taxonomy" id="2750658"/>
    <lineage>
        <taxon>Bacteria</taxon>
        <taxon>Pseudomonadati</taxon>
        <taxon>Kiritimatiellota</taxon>
        <taxon>Kiritimatiellia</taxon>
        <taxon>Kiritimatiellales</taxon>
        <taxon>Pontiellaceae</taxon>
        <taxon>Pontiella</taxon>
    </lineage>
</organism>
<proteinExistence type="inferred from homology"/>
<keyword evidence="5 6" id="KW-0326">Glycosidase</keyword>